<dbReference type="Proteomes" id="UP000220605">
    <property type="component" value="Chromosome 13"/>
</dbReference>
<dbReference type="GO" id="GO:0005829">
    <property type="term" value="C:cytosol"/>
    <property type="evidence" value="ECO:0007669"/>
    <property type="project" value="TreeGrafter"/>
</dbReference>
<dbReference type="VEuPathDB" id="PlasmoDB:PVP01_1312100"/>
<dbReference type="InterPro" id="IPR043129">
    <property type="entry name" value="ATPase_NBD"/>
</dbReference>
<keyword evidence="5" id="KW-0418">Kinase</keyword>
<dbReference type="EC" id="2.7.1.33" evidence="5"/>
<dbReference type="AlphaFoldDB" id="A0A565A0V0"/>
<dbReference type="Pfam" id="PF03630">
    <property type="entry name" value="Fumble"/>
    <property type="match status" value="2"/>
</dbReference>
<dbReference type="Gene3D" id="3.30.420.40">
    <property type="match status" value="2"/>
</dbReference>
<keyword evidence="2" id="KW-0067">ATP-binding</keyword>
<feature type="region of interest" description="Disordered" evidence="4">
    <location>
        <begin position="548"/>
        <end position="568"/>
    </location>
</feature>
<proteinExistence type="predicted"/>
<evidence type="ECO:0000256" key="1">
    <source>
        <dbReference type="ARBA" id="ARBA00022741"/>
    </source>
</evidence>
<protein>
    <submittedName>
        <fullName evidence="5">Pantothenate kinase 2, putative</fullName>
        <ecNumber evidence="5">2.7.1.33</ecNumber>
    </submittedName>
</protein>
<accession>A0A565A0V0</accession>
<organism evidence="5 6">
    <name type="scientific">Plasmodium vivax</name>
    <name type="common">malaria parasite P. vivax</name>
    <dbReference type="NCBI Taxonomy" id="5855"/>
    <lineage>
        <taxon>Eukaryota</taxon>
        <taxon>Sar</taxon>
        <taxon>Alveolata</taxon>
        <taxon>Apicomplexa</taxon>
        <taxon>Aconoidasida</taxon>
        <taxon>Haemosporida</taxon>
        <taxon>Plasmodiidae</taxon>
        <taxon>Plasmodium</taxon>
        <taxon>Plasmodium (Plasmodium)</taxon>
    </lineage>
</organism>
<evidence type="ECO:0000256" key="3">
    <source>
        <dbReference type="ARBA" id="ARBA00022993"/>
    </source>
</evidence>
<dbReference type="GO" id="GO:0015937">
    <property type="term" value="P:coenzyme A biosynthetic process"/>
    <property type="evidence" value="ECO:0007669"/>
    <property type="project" value="UniProtKB-KW"/>
</dbReference>
<evidence type="ECO:0000256" key="4">
    <source>
        <dbReference type="SAM" id="MobiDB-lite"/>
    </source>
</evidence>
<gene>
    <name evidence="5" type="ORF">PVP01_1312100</name>
</gene>
<feature type="region of interest" description="Disordered" evidence="4">
    <location>
        <begin position="388"/>
        <end position="412"/>
    </location>
</feature>
<keyword evidence="3" id="KW-0173">Coenzyme A biosynthesis</keyword>
<dbReference type="VEuPathDB" id="PlasmoDB:PVW1_130018900"/>
<dbReference type="SUPFAM" id="SSF53067">
    <property type="entry name" value="Actin-like ATPase domain"/>
    <property type="match status" value="1"/>
</dbReference>
<dbReference type="GO" id="GO:0004594">
    <property type="term" value="F:pantothenate kinase activity"/>
    <property type="evidence" value="ECO:0007669"/>
    <property type="project" value="UniProtKB-EC"/>
</dbReference>
<dbReference type="VEuPathDB" id="PlasmoDB:PVX_084675"/>
<dbReference type="GO" id="GO:0005634">
    <property type="term" value="C:nucleus"/>
    <property type="evidence" value="ECO:0007669"/>
    <property type="project" value="TreeGrafter"/>
</dbReference>
<dbReference type="VEuPathDB" id="PlasmoDB:PVPAM_130027500"/>
<evidence type="ECO:0000313" key="5">
    <source>
        <dbReference type="EMBL" id="VUZ98182.1"/>
    </source>
</evidence>
<dbReference type="OrthoDB" id="498611at2759"/>
<name>A0A565A0V0_PLAVI</name>
<dbReference type="PANTHER" id="PTHR12280">
    <property type="entry name" value="PANTOTHENATE KINASE"/>
    <property type="match status" value="1"/>
</dbReference>
<evidence type="ECO:0000313" key="6">
    <source>
        <dbReference type="Proteomes" id="UP000220605"/>
    </source>
</evidence>
<sequence>MGNTVGVECSYNHVRLTSIMVKGKMRSNHEEEMNGGIGADARRDVCQLSKRHPPQVGTKEQIISHKTVHNCISGEGSQCKSDPPTPNGEYLQMQKDIYAYMLTIRHLIVGHVHLVVLCQDKEKNEHLQILPSKMGTHLEEPFSPYDHFVEAQSGEAKKNNRKDPLPDDQIAQIYFITIRMSSLDEALANCPQKTVSSTIVNLTGKRSTYLRKKILKLKKMNNLSYHEEVKCINSALVFLAKYYPRSFYKFEREESTHGDSSNMGDGENKNRLREKFLIQMGEAHEKYPYLLVSVKRGITYHLVSTNNVVTRVGSCFVSYKSVVGLFFLITGKVTSIERICQLAKRGDNKTFDMSVGDIYGTSYGNAGLSSDLTASFFGNAQHMADVKGLFGRPPGKGGASDSGSDSHSESHSESHSDSHLDCYCDCDCWADDPLETPHCACPCTAQKARTACSPPVFHSHSDEDLPHEGGLTTRKTQNWEEKHILMVSRKCQSDTEMETNIYSEVGCCGGRTKCEHLLFDGKFRKSTSGKKKKSSKCYEQVRRENVNLGNDCAEGNPGQIDQSHLNKNKGDDYQQVQTNLPEEEEKPNKYECDLSKSLLSIVIFNTAQQAYIHSQLYNVKNVFFSGYLLDHSTCVGLMKVIVNFMYHNVQQLHFCTLSSYMSSFGCALQGLRWGEEGQTVPFC</sequence>
<keyword evidence="1" id="KW-0547">Nucleotide-binding</keyword>
<dbReference type="PANTHER" id="PTHR12280:SF20">
    <property type="entry name" value="4'-PHOSPHOPANTETHEINE PHOSPHATASE"/>
    <property type="match status" value="1"/>
</dbReference>
<evidence type="ECO:0000256" key="2">
    <source>
        <dbReference type="ARBA" id="ARBA00022840"/>
    </source>
</evidence>
<dbReference type="InterPro" id="IPR004567">
    <property type="entry name" value="Type_II_PanK"/>
</dbReference>
<reference evidence="6" key="1">
    <citation type="submission" date="2016-07" db="EMBL/GenBank/DDBJ databases">
        <authorList>
            <consortium name="Pathogen Informatics"/>
        </authorList>
    </citation>
    <scope>NUCLEOTIDE SEQUENCE [LARGE SCALE GENOMIC DNA]</scope>
</reference>
<dbReference type="EMBL" id="LT635624">
    <property type="protein sequence ID" value="VUZ98182.1"/>
    <property type="molecule type" value="Genomic_DNA"/>
</dbReference>
<keyword evidence="5" id="KW-0808">Transferase</keyword>
<dbReference type="GO" id="GO:0005524">
    <property type="term" value="F:ATP binding"/>
    <property type="evidence" value="ECO:0007669"/>
    <property type="project" value="UniProtKB-KW"/>
</dbReference>